<accession>X1A004</accession>
<dbReference type="AlphaFoldDB" id="X1A004"/>
<organism evidence="1">
    <name type="scientific">marine sediment metagenome</name>
    <dbReference type="NCBI Taxonomy" id="412755"/>
    <lineage>
        <taxon>unclassified sequences</taxon>
        <taxon>metagenomes</taxon>
        <taxon>ecological metagenomes</taxon>
    </lineage>
</organism>
<dbReference type="EMBL" id="BART01008300">
    <property type="protein sequence ID" value="GAG53611.1"/>
    <property type="molecule type" value="Genomic_DNA"/>
</dbReference>
<reference evidence="1" key="1">
    <citation type="journal article" date="2014" name="Front. Microbiol.">
        <title>High frequency of phylogenetically diverse reductive dehalogenase-homologous genes in deep subseafloor sedimentary metagenomes.</title>
        <authorList>
            <person name="Kawai M."/>
            <person name="Futagami T."/>
            <person name="Toyoda A."/>
            <person name="Takaki Y."/>
            <person name="Nishi S."/>
            <person name="Hori S."/>
            <person name="Arai W."/>
            <person name="Tsubouchi T."/>
            <person name="Morono Y."/>
            <person name="Uchiyama I."/>
            <person name="Ito T."/>
            <person name="Fujiyama A."/>
            <person name="Inagaki F."/>
            <person name="Takami H."/>
        </authorList>
    </citation>
    <scope>NUCLEOTIDE SEQUENCE</scope>
    <source>
        <strain evidence="1">Expedition CK06-06</strain>
    </source>
</reference>
<sequence length="108" mass="12394">MSAAENLAKKTSVSSACSALGIPRSNYYRHQETKNRPVRNRKIKSPLALTDDEREDVLSILNSDRFVDKSPGETYATLLDEGEYICSTRTMYRVLSAETELKERRHRR</sequence>
<comment type="caution">
    <text evidence="1">The sequence shown here is derived from an EMBL/GenBank/DDBJ whole genome shotgun (WGS) entry which is preliminary data.</text>
</comment>
<evidence type="ECO:0008006" key="2">
    <source>
        <dbReference type="Google" id="ProtNLM"/>
    </source>
</evidence>
<proteinExistence type="predicted"/>
<name>X1A004_9ZZZZ</name>
<evidence type="ECO:0000313" key="1">
    <source>
        <dbReference type="EMBL" id="GAG53611.1"/>
    </source>
</evidence>
<protein>
    <recommendedName>
        <fullName evidence="2">Transposase</fullName>
    </recommendedName>
</protein>
<gene>
    <name evidence="1" type="ORF">S01H4_18710</name>
</gene>